<reference evidence="9" key="1">
    <citation type="submission" date="2019-12" db="EMBL/GenBank/DDBJ databases">
        <title>Genome sequencing and annotation of Brassica cretica.</title>
        <authorList>
            <person name="Studholme D.J."/>
            <person name="Sarris P.F."/>
        </authorList>
    </citation>
    <scope>NUCLEOTIDE SEQUENCE</scope>
    <source>
        <strain evidence="9">PFS-102/07</strain>
        <tissue evidence="9">Leaf</tissue>
    </source>
</reference>
<feature type="region of interest" description="Disordered" evidence="7">
    <location>
        <begin position="33"/>
        <end position="53"/>
    </location>
</feature>
<dbReference type="EMBL" id="QGKY02001250">
    <property type="protein sequence ID" value="KAF2564123.1"/>
    <property type="molecule type" value="Genomic_DNA"/>
</dbReference>
<feature type="compositionally biased region" description="Acidic residues" evidence="7">
    <location>
        <begin position="201"/>
        <end position="211"/>
    </location>
</feature>
<dbReference type="Gene3D" id="1.20.1250.40">
    <property type="match status" value="1"/>
</dbReference>
<evidence type="ECO:0000313" key="9">
    <source>
        <dbReference type="EMBL" id="KAF2564123.1"/>
    </source>
</evidence>
<dbReference type="GO" id="GO:0005666">
    <property type="term" value="C:RNA polymerase III complex"/>
    <property type="evidence" value="ECO:0007669"/>
    <property type="project" value="InterPro"/>
</dbReference>
<dbReference type="GO" id="GO:0000166">
    <property type="term" value="F:nucleotide binding"/>
    <property type="evidence" value="ECO:0007669"/>
    <property type="project" value="InterPro"/>
</dbReference>
<evidence type="ECO:0000256" key="2">
    <source>
        <dbReference type="ARBA" id="ARBA00006898"/>
    </source>
</evidence>
<dbReference type="InterPro" id="IPR038324">
    <property type="entry name" value="Rpb4/RPC9_sf"/>
</dbReference>
<evidence type="ECO:0000256" key="3">
    <source>
        <dbReference type="ARBA" id="ARBA00016672"/>
    </source>
</evidence>
<dbReference type="Pfam" id="PF03874">
    <property type="entry name" value="RNA_pol_Rpb4"/>
    <property type="match status" value="1"/>
</dbReference>
<dbReference type="InterPro" id="IPR005574">
    <property type="entry name" value="Rpb4/RPC9"/>
</dbReference>
<evidence type="ECO:0000256" key="4">
    <source>
        <dbReference type="ARBA" id="ARBA00022478"/>
    </source>
</evidence>
<dbReference type="SUPFAM" id="SSF47819">
    <property type="entry name" value="HRDC-like"/>
    <property type="match status" value="1"/>
</dbReference>
<dbReference type="SMART" id="SM00657">
    <property type="entry name" value="RPOL4c"/>
    <property type="match status" value="1"/>
</dbReference>
<proteinExistence type="inferred from homology"/>
<dbReference type="GO" id="GO:0006384">
    <property type="term" value="P:transcription initiation at RNA polymerase III promoter"/>
    <property type="evidence" value="ECO:0007669"/>
    <property type="project" value="InterPro"/>
</dbReference>
<protein>
    <recommendedName>
        <fullName evidence="3">DNA-directed RNA polymerase III subunit RPC9</fullName>
    </recommendedName>
</protein>
<evidence type="ECO:0000259" key="8">
    <source>
        <dbReference type="SMART" id="SM00657"/>
    </source>
</evidence>
<dbReference type="PANTHER" id="PTHR15561:SF0">
    <property type="entry name" value="DNA-DIRECTED RNA POLYMERASE III SUBUNIT RPC9"/>
    <property type="match status" value="1"/>
</dbReference>
<evidence type="ECO:0000256" key="5">
    <source>
        <dbReference type="ARBA" id="ARBA00023163"/>
    </source>
</evidence>
<dbReference type="InterPro" id="IPR006590">
    <property type="entry name" value="RNA_pol_Rpb4/RPC9_core"/>
</dbReference>
<comment type="subcellular location">
    <subcellularLocation>
        <location evidence="1">Nucleus</location>
    </subcellularLocation>
</comment>
<keyword evidence="6" id="KW-0539">Nucleus</keyword>
<sequence>MWTNEWRVSLEDNISYCSREELLVSPPKLSAKLDFPPPSHPANPRESPNAAAGYPCEPASGRCPGPVSNSMTKVKANAGALTNFEVLDLLNSRGASKDTTRVIASETVSRSEYKVYDYLMETAASTQTRESVTKFSDKCKDFKLAKAEILNIINLRPSSDVELTPILEKPDEREIDIEGILALVQELLPPLPTVEAQKENEQEETENDEQS</sequence>
<comment type="similarity">
    <text evidence="2">Belongs to the eukaryotic RPC9 RNA polymerase subunit family.</text>
</comment>
<dbReference type="PANTHER" id="PTHR15561">
    <property type="entry name" value="CALCITONIN GENE-RELATED PEPTIDE-RECEPTOR COMPONENT PROTEIN"/>
    <property type="match status" value="1"/>
</dbReference>
<dbReference type="AlphaFoldDB" id="A0A8S9I3W4"/>
<feature type="domain" description="RNA polymerase Rpb4/RPC9 core" evidence="8">
    <location>
        <begin position="73"/>
        <end position="194"/>
    </location>
</feature>
<name>A0A8S9I3W4_BRACR</name>
<evidence type="ECO:0000256" key="1">
    <source>
        <dbReference type="ARBA" id="ARBA00004123"/>
    </source>
</evidence>
<organism evidence="9">
    <name type="scientific">Brassica cretica</name>
    <name type="common">Mustard</name>
    <dbReference type="NCBI Taxonomy" id="69181"/>
    <lineage>
        <taxon>Eukaryota</taxon>
        <taxon>Viridiplantae</taxon>
        <taxon>Streptophyta</taxon>
        <taxon>Embryophyta</taxon>
        <taxon>Tracheophyta</taxon>
        <taxon>Spermatophyta</taxon>
        <taxon>Magnoliopsida</taxon>
        <taxon>eudicotyledons</taxon>
        <taxon>Gunneridae</taxon>
        <taxon>Pentapetalae</taxon>
        <taxon>rosids</taxon>
        <taxon>malvids</taxon>
        <taxon>Brassicales</taxon>
        <taxon>Brassicaceae</taxon>
        <taxon>Brassiceae</taxon>
        <taxon>Brassica</taxon>
    </lineage>
</organism>
<dbReference type="InterPro" id="IPR038846">
    <property type="entry name" value="RPC9"/>
</dbReference>
<comment type="caution">
    <text evidence="9">The sequence shown here is derived from an EMBL/GenBank/DDBJ whole genome shotgun (WGS) entry which is preliminary data.</text>
</comment>
<gene>
    <name evidence="9" type="ORF">F2Q70_00018895</name>
</gene>
<keyword evidence="5" id="KW-0804">Transcription</keyword>
<dbReference type="InterPro" id="IPR010997">
    <property type="entry name" value="HRDC-like_sf"/>
</dbReference>
<evidence type="ECO:0000256" key="7">
    <source>
        <dbReference type="SAM" id="MobiDB-lite"/>
    </source>
</evidence>
<evidence type="ECO:0000256" key="6">
    <source>
        <dbReference type="ARBA" id="ARBA00023242"/>
    </source>
</evidence>
<keyword evidence="4" id="KW-0240">DNA-directed RNA polymerase</keyword>
<dbReference type="FunFam" id="1.20.1250.40:FF:000008">
    <property type="entry name" value="RNA polymerase II, Rpb4, core protein"/>
    <property type="match status" value="1"/>
</dbReference>
<feature type="region of interest" description="Disordered" evidence="7">
    <location>
        <begin position="192"/>
        <end position="211"/>
    </location>
</feature>
<accession>A0A8S9I3W4</accession>